<dbReference type="Proteomes" id="UP001058074">
    <property type="component" value="Unassembled WGS sequence"/>
</dbReference>
<protein>
    <submittedName>
        <fullName evidence="1">Uncharacterized protein</fullName>
    </submittedName>
</protein>
<keyword evidence="2" id="KW-1185">Reference proteome</keyword>
<sequence>MSRVRIYFKKFSTEEDFHYFSKLTFNEEVMIMNYGRVFTLEESKKFYQGILSVNSKHEALGYFKVFEKTIDDFIGLAAIYADDDLAEAEVEYMLLPEYWGKGYGSEIVGELIELAKTEGINKVIATIDPKNIASRKILTNNGFKSCKTFTIDDGSLAETLSKDVLF</sequence>
<organism evidence="1 2">
    <name type="scientific">Inconstantimicrobium mannanitabidum</name>
    <dbReference type="NCBI Taxonomy" id="1604901"/>
    <lineage>
        <taxon>Bacteria</taxon>
        <taxon>Bacillati</taxon>
        <taxon>Bacillota</taxon>
        <taxon>Clostridia</taxon>
        <taxon>Eubacteriales</taxon>
        <taxon>Clostridiaceae</taxon>
        <taxon>Inconstantimicrobium</taxon>
    </lineage>
</organism>
<comment type="caution">
    <text evidence="1">The sequence shown here is derived from an EMBL/GenBank/DDBJ whole genome shotgun (WGS) entry which is preliminary data.</text>
</comment>
<proteinExistence type="predicted"/>
<reference evidence="1" key="1">
    <citation type="journal article" date="2025" name="Int. J. Syst. Evol. Microbiol.">
        <title>Inconstantimicrobium mannanitabidum sp. nov., a novel member of the family Clostridiaceae isolated from anoxic soil under the treatment of reductive soil disinfestation.</title>
        <authorList>
            <person name="Ueki A."/>
            <person name="Tonouchi A."/>
            <person name="Honma S."/>
            <person name="Kaku N."/>
            <person name="Ueki K."/>
        </authorList>
    </citation>
    <scope>NUCLEOTIDE SEQUENCE</scope>
    <source>
        <strain evidence="1">TW13</strain>
    </source>
</reference>
<evidence type="ECO:0000313" key="1">
    <source>
        <dbReference type="EMBL" id="GKX64749.1"/>
    </source>
</evidence>
<gene>
    <name evidence="1" type="ORF">rsdtw13_00070</name>
</gene>
<evidence type="ECO:0000313" key="2">
    <source>
        <dbReference type="Proteomes" id="UP001058074"/>
    </source>
</evidence>
<dbReference type="EMBL" id="BROD01000001">
    <property type="protein sequence ID" value="GKX64749.1"/>
    <property type="molecule type" value="Genomic_DNA"/>
</dbReference>
<accession>A0ACB5R7B1</accession>
<name>A0ACB5R7B1_9CLOT</name>